<gene>
    <name evidence="2" type="ORF">TRL7639_02283</name>
</gene>
<evidence type="ECO:0000313" key="2">
    <source>
        <dbReference type="EMBL" id="SLN43531.1"/>
    </source>
</evidence>
<protein>
    <submittedName>
        <fullName evidence="2">Uncharacterized protein</fullName>
    </submittedName>
</protein>
<name>A0A1Y5SRG7_9RHOB</name>
<feature type="transmembrane region" description="Helical" evidence="1">
    <location>
        <begin position="84"/>
        <end position="104"/>
    </location>
</feature>
<feature type="transmembrane region" description="Helical" evidence="1">
    <location>
        <begin position="53"/>
        <end position="72"/>
    </location>
</feature>
<dbReference type="RefSeq" id="WP_268875835.1">
    <property type="nucleotide sequence ID" value="NZ_FWFO01000001.1"/>
</dbReference>
<reference evidence="2 3" key="1">
    <citation type="submission" date="2017-03" db="EMBL/GenBank/DDBJ databases">
        <authorList>
            <person name="Afonso C.L."/>
            <person name="Miller P.J."/>
            <person name="Scott M.A."/>
            <person name="Spackman E."/>
            <person name="Goraichik I."/>
            <person name="Dimitrov K.M."/>
            <person name="Suarez D.L."/>
            <person name="Swayne D.E."/>
        </authorList>
    </citation>
    <scope>NUCLEOTIDE SEQUENCE [LARGE SCALE GENOMIC DNA]</scope>
    <source>
        <strain evidence="2 3">CECT 7639</strain>
    </source>
</reference>
<accession>A0A1Y5SRG7</accession>
<keyword evidence="3" id="KW-1185">Reference proteome</keyword>
<evidence type="ECO:0000313" key="3">
    <source>
        <dbReference type="Proteomes" id="UP000193077"/>
    </source>
</evidence>
<dbReference type="InterPro" id="IPR045644">
    <property type="entry name" value="DUF6404"/>
</dbReference>
<evidence type="ECO:0000256" key="1">
    <source>
        <dbReference type="SAM" id="Phobius"/>
    </source>
</evidence>
<dbReference type="Pfam" id="PF19942">
    <property type="entry name" value="DUF6404"/>
    <property type="match status" value="1"/>
</dbReference>
<dbReference type="Proteomes" id="UP000193077">
    <property type="component" value="Unassembled WGS sequence"/>
</dbReference>
<proteinExistence type="predicted"/>
<dbReference type="AlphaFoldDB" id="A0A1Y5SRG7"/>
<keyword evidence="1" id="KW-1133">Transmembrane helix</keyword>
<keyword evidence="1" id="KW-0472">Membrane</keyword>
<sequence>MKTPNQRKLDRSQQELRVRGAERHTRLPWLFRLFQKLGFEPIPPLYRSFLRNFVGTAAYFGPVWGALMYFAAWRHTDLHPHMMIATSLFAGVLFGLMMAGYFYMKQRKLNLTAWDRL</sequence>
<keyword evidence="1" id="KW-0812">Transmembrane</keyword>
<dbReference type="EMBL" id="FWFO01000001">
    <property type="protein sequence ID" value="SLN43531.1"/>
    <property type="molecule type" value="Genomic_DNA"/>
</dbReference>
<organism evidence="2 3">
    <name type="scientific">Falsiruegeria litorea R37</name>
    <dbReference type="NCBI Taxonomy" id="1200284"/>
    <lineage>
        <taxon>Bacteria</taxon>
        <taxon>Pseudomonadati</taxon>
        <taxon>Pseudomonadota</taxon>
        <taxon>Alphaproteobacteria</taxon>
        <taxon>Rhodobacterales</taxon>
        <taxon>Roseobacteraceae</taxon>
        <taxon>Falsiruegeria</taxon>
    </lineage>
</organism>